<evidence type="ECO:0000256" key="1">
    <source>
        <dbReference type="ARBA" id="ARBA00005417"/>
    </source>
</evidence>
<dbReference type="GO" id="GO:0016887">
    <property type="term" value="F:ATP hydrolysis activity"/>
    <property type="evidence" value="ECO:0007669"/>
    <property type="project" value="InterPro"/>
</dbReference>
<evidence type="ECO:0000256" key="3">
    <source>
        <dbReference type="ARBA" id="ARBA00022741"/>
    </source>
</evidence>
<dbReference type="PANTHER" id="PTHR42734">
    <property type="entry name" value="METAL TRANSPORT SYSTEM ATP-BINDING PROTEIN TM_0124-RELATED"/>
    <property type="match status" value="1"/>
</dbReference>
<sequence>MSAAAITAITAITARDLAVGYGNRAVVEGISFDVPAGGLLCLIGTNGSGKSTLLKTIAGLLPPLEGTVTVAGGEPGAQPARVGYLAQRPASSFTLPLCAADVVAMGRFAALGLLRRAGRVDRELCAEAIERMEVTPFAGRPLLELSGGQQQRTHLAQALARRADVLLLDEPTAGLDPSGRETFAQAIATERARGCAVAMATHDLGDAEGADVVVLLAARVVAIGHPSEVLTDEHLRASFGFTGPH</sequence>
<name>A0A6J6G5J1_9ZZZZ</name>
<evidence type="ECO:0000256" key="2">
    <source>
        <dbReference type="ARBA" id="ARBA00022448"/>
    </source>
</evidence>
<dbReference type="InterPro" id="IPR003593">
    <property type="entry name" value="AAA+_ATPase"/>
</dbReference>
<dbReference type="AlphaFoldDB" id="A0A6J6G5J1"/>
<protein>
    <submittedName>
        <fullName evidence="6">Unannotated protein</fullName>
    </submittedName>
</protein>
<dbReference type="PROSITE" id="PS50893">
    <property type="entry name" value="ABC_TRANSPORTER_2"/>
    <property type="match status" value="1"/>
</dbReference>
<comment type="similarity">
    <text evidence="1">Belongs to the ABC transporter superfamily.</text>
</comment>
<dbReference type="SMART" id="SM00382">
    <property type="entry name" value="AAA"/>
    <property type="match status" value="1"/>
</dbReference>
<dbReference type="CDD" id="cd03235">
    <property type="entry name" value="ABC_Metallic_Cations"/>
    <property type="match status" value="1"/>
</dbReference>
<dbReference type="InterPro" id="IPR027417">
    <property type="entry name" value="P-loop_NTPase"/>
</dbReference>
<gene>
    <name evidence="6" type="ORF">UFOPK1493_03920</name>
</gene>
<evidence type="ECO:0000256" key="4">
    <source>
        <dbReference type="ARBA" id="ARBA00022840"/>
    </source>
</evidence>
<reference evidence="6" key="1">
    <citation type="submission" date="2020-05" db="EMBL/GenBank/DDBJ databases">
        <authorList>
            <person name="Chiriac C."/>
            <person name="Salcher M."/>
            <person name="Ghai R."/>
            <person name="Kavagutti S V."/>
        </authorList>
    </citation>
    <scope>NUCLEOTIDE SEQUENCE</scope>
</reference>
<dbReference type="InterPro" id="IPR050153">
    <property type="entry name" value="Metal_Ion_Import_ABC"/>
</dbReference>
<keyword evidence="2" id="KW-0813">Transport</keyword>
<dbReference type="GO" id="GO:0005524">
    <property type="term" value="F:ATP binding"/>
    <property type="evidence" value="ECO:0007669"/>
    <property type="project" value="UniProtKB-KW"/>
</dbReference>
<dbReference type="Pfam" id="PF00005">
    <property type="entry name" value="ABC_tran"/>
    <property type="match status" value="1"/>
</dbReference>
<dbReference type="EMBL" id="CAEZSR010000258">
    <property type="protein sequence ID" value="CAB4594434.1"/>
    <property type="molecule type" value="Genomic_DNA"/>
</dbReference>
<feature type="domain" description="ABC transporter" evidence="5">
    <location>
        <begin position="12"/>
        <end position="242"/>
    </location>
</feature>
<evidence type="ECO:0000259" key="5">
    <source>
        <dbReference type="PROSITE" id="PS50893"/>
    </source>
</evidence>
<evidence type="ECO:0000313" key="6">
    <source>
        <dbReference type="EMBL" id="CAB4594434.1"/>
    </source>
</evidence>
<keyword evidence="3" id="KW-0547">Nucleotide-binding</keyword>
<organism evidence="6">
    <name type="scientific">freshwater metagenome</name>
    <dbReference type="NCBI Taxonomy" id="449393"/>
    <lineage>
        <taxon>unclassified sequences</taxon>
        <taxon>metagenomes</taxon>
        <taxon>ecological metagenomes</taxon>
    </lineage>
</organism>
<accession>A0A6J6G5J1</accession>
<dbReference type="Gene3D" id="3.40.50.300">
    <property type="entry name" value="P-loop containing nucleotide triphosphate hydrolases"/>
    <property type="match status" value="1"/>
</dbReference>
<proteinExistence type="inferred from homology"/>
<dbReference type="PANTHER" id="PTHR42734:SF5">
    <property type="entry name" value="IRON TRANSPORT SYSTEM ATP-BINDING PROTEIN HI_0361-RELATED"/>
    <property type="match status" value="1"/>
</dbReference>
<dbReference type="InterPro" id="IPR003439">
    <property type="entry name" value="ABC_transporter-like_ATP-bd"/>
</dbReference>
<keyword evidence="4" id="KW-0067">ATP-binding</keyword>
<dbReference type="SUPFAM" id="SSF52540">
    <property type="entry name" value="P-loop containing nucleoside triphosphate hydrolases"/>
    <property type="match status" value="1"/>
</dbReference>